<protein>
    <recommendedName>
        <fullName evidence="3">Acetyltransferase</fullName>
    </recommendedName>
</protein>
<dbReference type="InterPro" id="IPR011004">
    <property type="entry name" value="Trimer_LpxA-like_sf"/>
</dbReference>
<organism evidence="1 2">
    <name type="scientific">Sebaldella termitidis (strain ATCC 33386 / NCTC 11300)</name>
    <dbReference type="NCBI Taxonomy" id="526218"/>
    <lineage>
        <taxon>Bacteria</taxon>
        <taxon>Fusobacteriati</taxon>
        <taxon>Fusobacteriota</taxon>
        <taxon>Fusobacteriia</taxon>
        <taxon>Fusobacteriales</taxon>
        <taxon>Leptotrichiaceae</taxon>
        <taxon>Sebaldella</taxon>
    </lineage>
</organism>
<evidence type="ECO:0008006" key="3">
    <source>
        <dbReference type="Google" id="ProtNLM"/>
    </source>
</evidence>
<proteinExistence type="predicted"/>
<dbReference type="KEGG" id="str:Sterm_3106"/>
<accession>D1APB4</accession>
<name>D1APB4_SEBTE</name>
<dbReference type="Gene3D" id="2.160.10.10">
    <property type="entry name" value="Hexapeptide repeat proteins"/>
    <property type="match status" value="1"/>
</dbReference>
<dbReference type="SUPFAM" id="SSF51161">
    <property type="entry name" value="Trimeric LpxA-like enzymes"/>
    <property type="match status" value="1"/>
</dbReference>
<dbReference type="CDD" id="cd04647">
    <property type="entry name" value="LbH_MAT_like"/>
    <property type="match status" value="1"/>
</dbReference>
<dbReference type="eggNOG" id="COG0110">
    <property type="taxonomic scope" value="Bacteria"/>
</dbReference>
<dbReference type="InterPro" id="IPR051159">
    <property type="entry name" value="Hexapeptide_acetyltransf"/>
</dbReference>
<evidence type="ECO:0000313" key="1">
    <source>
        <dbReference type="EMBL" id="ACZ09948.1"/>
    </source>
</evidence>
<reference evidence="1 2" key="2">
    <citation type="journal article" date="2010" name="Stand. Genomic Sci.">
        <title>Complete genome sequence of Sebaldella termitidis type strain (NCTC 11300).</title>
        <authorList>
            <person name="Harmon-Smith M."/>
            <person name="Celia L."/>
            <person name="Chertkov O."/>
            <person name="Lapidus A."/>
            <person name="Copeland A."/>
            <person name="Glavina Del Rio T."/>
            <person name="Nolan M."/>
            <person name="Lucas S."/>
            <person name="Tice H."/>
            <person name="Cheng J.F."/>
            <person name="Han C."/>
            <person name="Detter J.C."/>
            <person name="Bruce D."/>
            <person name="Goodwin L."/>
            <person name="Pitluck S."/>
            <person name="Pati A."/>
            <person name="Liolios K."/>
            <person name="Ivanova N."/>
            <person name="Mavromatis K."/>
            <person name="Mikhailova N."/>
            <person name="Chen A."/>
            <person name="Palaniappan K."/>
            <person name="Land M."/>
            <person name="Hauser L."/>
            <person name="Chang Y.J."/>
            <person name="Jeffries C.D."/>
            <person name="Brettin T."/>
            <person name="Goker M."/>
            <person name="Beck B."/>
            <person name="Bristow J."/>
            <person name="Eisen J.A."/>
            <person name="Markowitz V."/>
            <person name="Hugenholtz P."/>
            <person name="Kyrpides N.C."/>
            <person name="Klenk H.P."/>
            <person name="Chen F."/>
        </authorList>
    </citation>
    <scope>NUCLEOTIDE SEQUENCE [LARGE SCALE GENOMIC DNA]</scope>
    <source>
        <strain evidence="2">ATCC 33386 / NCTC 11300</strain>
    </source>
</reference>
<gene>
    <name evidence="1" type="ordered locus">Sterm_3106</name>
</gene>
<dbReference type="PANTHER" id="PTHR23416:SF78">
    <property type="entry name" value="LIPOPOLYSACCHARIDE BIOSYNTHESIS O-ACETYL TRANSFERASE WBBJ-RELATED"/>
    <property type="match status" value="1"/>
</dbReference>
<dbReference type="EMBL" id="CP001739">
    <property type="protein sequence ID" value="ACZ09948.1"/>
    <property type="molecule type" value="Genomic_DNA"/>
</dbReference>
<dbReference type="Proteomes" id="UP000000845">
    <property type="component" value="Chromosome"/>
</dbReference>
<sequence>MKENFLLDLIKIRLKNKIKLDNKNNNKINFFKNLNIKKNSIEISGKNNELEIRSNVELKNVVIKLNGKNNKIVIKENSKLKDTDIIVNEKNNKIIISENIKIYKSYFFINGENSKIFVGKDTTIEGAKLNSQENNNEIFIGENCMFSYNVEVRNTDSHPIFDFQNKLINNGQKVIIKDRVWLSEGVTVLKGVVIENDCIVGAKSLVTKSIDKSNSLSAGIPAKIIKEKVKWRRFFDNKEIK</sequence>
<reference evidence="2" key="1">
    <citation type="submission" date="2009-09" db="EMBL/GenBank/DDBJ databases">
        <title>The complete chromosome of Sebaldella termitidis ATCC 33386.</title>
        <authorList>
            <consortium name="US DOE Joint Genome Institute (JGI-PGF)"/>
            <person name="Lucas S."/>
            <person name="Copeland A."/>
            <person name="Lapidus A."/>
            <person name="Glavina del Rio T."/>
            <person name="Dalin E."/>
            <person name="Tice H."/>
            <person name="Bruce D."/>
            <person name="Goodwin L."/>
            <person name="Pitluck S."/>
            <person name="Kyrpides N."/>
            <person name="Mavromatis K."/>
            <person name="Ivanova N."/>
            <person name="Mikhailova N."/>
            <person name="Sims D."/>
            <person name="Meincke L."/>
            <person name="Brettin T."/>
            <person name="Detter J.C."/>
            <person name="Han C."/>
            <person name="Larimer F."/>
            <person name="Land M."/>
            <person name="Hauser L."/>
            <person name="Markowitz V."/>
            <person name="Cheng J.F."/>
            <person name="Hugenholtz P."/>
            <person name="Woyke T."/>
            <person name="Wu D."/>
            <person name="Eisen J.A."/>
        </authorList>
    </citation>
    <scope>NUCLEOTIDE SEQUENCE [LARGE SCALE GENOMIC DNA]</scope>
    <source>
        <strain evidence="2">ATCC 33386 / NCTC 11300</strain>
    </source>
</reference>
<dbReference type="AlphaFoldDB" id="D1APB4"/>
<dbReference type="PANTHER" id="PTHR23416">
    <property type="entry name" value="SIALIC ACID SYNTHASE-RELATED"/>
    <property type="match status" value="1"/>
</dbReference>
<dbReference type="HOGENOM" id="CLU_051638_6_2_0"/>
<evidence type="ECO:0000313" key="2">
    <source>
        <dbReference type="Proteomes" id="UP000000845"/>
    </source>
</evidence>
<keyword evidence="2" id="KW-1185">Reference proteome</keyword>
<dbReference type="STRING" id="526218.Sterm_3106"/>
<dbReference type="RefSeq" id="WP_012862530.1">
    <property type="nucleotide sequence ID" value="NC_013517.1"/>
</dbReference>